<feature type="transmembrane region" description="Helical" evidence="5">
    <location>
        <begin position="187"/>
        <end position="208"/>
    </location>
</feature>
<dbReference type="InterPro" id="IPR006214">
    <property type="entry name" value="Bax_inhibitor_1-related"/>
</dbReference>
<protein>
    <submittedName>
        <fullName evidence="7">Uncharacterized protein</fullName>
    </submittedName>
</protein>
<dbReference type="Pfam" id="PF01027">
    <property type="entry name" value="Bax1-I"/>
    <property type="match status" value="1"/>
</dbReference>
<evidence type="ECO:0000256" key="4">
    <source>
        <dbReference type="ARBA" id="ARBA00023136"/>
    </source>
</evidence>
<feature type="transmembrane region" description="Helical" evidence="5">
    <location>
        <begin position="71"/>
        <end position="92"/>
    </location>
</feature>
<keyword evidence="3 5" id="KW-1133">Transmembrane helix</keyword>
<feature type="transmembrane region" description="Helical" evidence="5">
    <location>
        <begin position="104"/>
        <end position="123"/>
    </location>
</feature>
<reference evidence="7" key="2">
    <citation type="submission" date="2023-11" db="UniProtKB">
        <authorList>
            <consortium name="WormBaseParasite"/>
        </authorList>
    </citation>
    <scope>IDENTIFICATION</scope>
</reference>
<evidence type="ECO:0000256" key="5">
    <source>
        <dbReference type="RuleBase" id="RU004379"/>
    </source>
</evidence>
<reference evidence="6" key="1">
    <citation type="submission" date="2022-06" db="EMBL/GenBank/DDBJ databases">
        <authorList>
            <person name="Berger JAMES D."/>
            <person name="Berger JAMES D."/>
        </authorList>
    </citation>
    <scope>NUCLEOTIDE SEQUENCE [LARGE SCALE GENOMIC DNA]</scope>
</reference>
<name>A0AA85JKX6_TRIRE</name>
<dbReference type="Proteomes" id="UP000050795">
    <property type="component" value="Unassembled WGS sequence"/>
</dbReference>
<feature type="transmembrane region" description="Helical" evidence="5">
    <location>
        <begin position="132"/>
        <end position="151"/>
    </location>
</feature>
<evidence type="ECO:0000256" key="1">
    <source>
        <dbReference type="ARBA" id="ARBA00004141"/>
    </source>
</evidence>
<feature type="transmembrane region" description="Helical" evidence="5">
    <location>
        <begin position="214"/>
        <end position="232"/>
    </location>
</feature>
<comment type="similarity">
    <text evidence="5">Belongs to the BI1 family.</text>
</comment>
<dbReference type="GO" id="GO:0043066">
    <property type="term" value="P:negative regulation of apoptotic process"/>
    <property type="evidence" value="ECO:0007669"/>
    <property type="project" value="TreeGrafter"/>
</dbReference>
<evidence type="ECO:0000256" key="3">
    <source>
        <dbReference type="ARBA" id="ARBA00022989"/>
    </source>
</evidence>
<dbReference type="GO" id="GO:0016020">
    <property type="term" value="C:membrane"/>
    <property type="evidence" value="ECO:0007669"/>
    <property type="project" value="UniProtKB-SubCell"/>
</dbReference>
<dbReference type="PANTHER" id="PTHR23291:SF50">
    <property type="entry name" value="PROTEIN LIFEGUARD 4"/>
    <property type="match status" value="1"/>
</dbReference>
<dbReference type="PANTHER" id="PTHR23291">
    <property type="entry name" value="BAX INHIBITOR-RELATED"/>
    <property type="match status" value="1"/>
</dbReference>
<proteinExistence type="inferred from homology"/>
<accession>A0AA85JKX6</accession>
<evidence type="ECO:0000313" key="6">
    <source>
        <dbReference type="Proteomes" id="UP000050795"/>
    </source>
</evidence>
<sequence length="274" mass="30887">MPTPFLVSRSLRVSDLEKYAASISVFTKVSNNMDSLFANQESANPIEKDFAYNNNVANAHVTIRLRFLRKVYGILFTQLLITSVCAGVMMALKPVLLDSLRQHAWVPFLLFISTFAILISLMWKRQETPTNFVLLFLFTLCESILVGYVVISYSATVVLQAFALTTTVVLSLMMYTLNSKRDFSKLGVGLTVGFLILLLAGPINLFLGSSLLEFGIAVGGACLFSLFIVYDTWRIMHHCSPEEYIMACIDLYLDILNLFMYILRFLKEVQHNQG</sequence>
<organism evidence="6 7">
    <name type="scientific">Trichobilharzia regenti</name>
    <name type="common">Nasal bird schistosome</name>
    <dbReference type="NCBI Taxonomy" id="157069"/>
    <lineage>
        <taxon>Eukaryota</taxon>
        <taxon>Metazoa</taxon>
        <taxon>Spiralia</taxon>
        <taxon>Lophotrochozoa</taxon>
        <taxon>Platyhelminthes</taxon>
        <taxon>Trematoda</taxon>
        <taxon>Digenea</taxon>
        <taxon>Strigeidida</taxon>
        <taxon>Schistosomatoidea</taxon>
        <taxon>Schistosomatidae</taxon>
        <taxon>Trichobilharzia</taxon>
    </lineage>
</organism>
<evidence type="ECO:0000256" key="2">
    <source>
        <dbReference type="ARBA" id="ARBA00022692"/>
    </source>
</evidence>
<feature type="transmembrane region" description="Helical" evidence="5">
    <location>
        <begin position="157"/>
        <end position="175"/>
    </location>
</feature>
<keyword evidence="2 5" id="KW-0812">Transmembrane</keyword>
<dbReference type="AlphaFoldDB" id="A0AA85JKX6"/>
<evidence type="ECO:0000313" key="7">
    <source>
        <dbReference type="WBParaSite" id="TREG1_37240.2"/>
    </source>
</evidence>
<keyword evidence="4 5" id="KW-0472">Membrane</keyword>
<comment type="subcellular location">
    <subcellularLocation>
        <location evidence="1">Membrane</location>
        <topology evidence="1">Multi-pass membrane protein</topology>
    </subcellularLocation>
</comment>
<dbReference type="WBParaSite" id="TREG1_37240.2">
    <property type="protein sequence ID" value="TREG1_37240.2"/>
    <property type="gene ID" value="TREG1_37240"/>
</dbReference>
<keyword evidence="6" id="KW-1185">Reference proteome</keyword>